<evidence type="ECO:0000313" key="3">
    <source>
        <dbReference type="Proteomes" id="UP000521676"/>
    </source>
</evidence>
<dbReference type="Proteomes" id="UP001431572">
    <property type="component" value="Chromosome 1"/>
</dbReference>
<name>A0A8T7LU80_9CHLR</name>
<sequence>MVIRDGSANPEKLIAQLSSETDVADAFERLVNMGDSAIPALIKALRNSEQEREVLYSVLSSIETDAAYAVLTEQLFKATDKQEQTTLALLLAQDGRSEISPWLVKQLPPNWQDGKWWNRVGHEQSEHIATILASLIALDVAPIYLNWYEEILDGDDEKKQDIAIFIAELLNEVDIIEYEDI</sequence>
<protein>
    <recommendedName>
        <fullName evidence="5">HEAT repeat domain-containing protein</fullName>
    </recommendedName>
</protein>
<dbReference type="EMBL" id="CP128399">
    <property type="protein sequence ID" value="WJW67447.1"/>
    <property type="molecule type" value="Genomic_DNA"/>
</dbReference>
<dbReference type="AlphaFoldDB" id="A0A8T7LU80"/>
<reference evidence="2" key="2">
    <citation type="journal article" date="2024" name="Nature">
        <title>Anoxygenic phototroph of the Chloroflexota uses a type I reaction centre.</title>
        <authorList>
            <person name="Tsuji J.M."/>
            <person name="Shaw N.A."/>
            <person name="Nagashima S."/>
            <person name="Venkiteswaran J.J."/>
            <person name="Schiff S.L."/>
            <person name="Watanabe T."/>
            <person name="Fukui M."/>
            <person name="Hanada S."/>
            <person name="Tank M."/>
            <person name="Neufeld J.D."/>
        </authorList>
    </citation>
    <scope>NUCLEOTIDE SEQUENCE</scope>
    <source>
        <strain evidence="2">L227-S17</strain>
    </source>
</reference>
<evidence type="ECO:0000313" key="4">
    <source>
        <dbReference type="Proteomes" id="UP001431572"/>
    </source>
</evidence>
<evidence type="ECO:0008006" key="5">
    <source>
        <dbReference type="Google" id="ProtNLM"/>
    </source>
</evidence>
<evidence type="ECO:0000313" key="2">
    <source>
        <dbReference type="EMBL" id="WJW67447.1"/>
    </source>
</evidence>
<evidence type="ECO:0000313" key="1">
    <source>
        <dbReference type="EMBL" id="NWJ45574.1"/>
    </source>
</evidence>
<keyword evidence="4" id="KW-1185">Reference proteome</keyword>
<dbReference type="EMBL" id="JACATZ010000001">
    <property type="protein sequence ID" value="NWJ45574.1"/>
    <property type="molecule type" value="Genomic_DNA"/>
</dbReference>
<organism evidence="1 3">
    <name type="scientific">Candidatus Chlorohelix allophototropha</name>
    <dbReference type="NCBI Taxonomy" id="3003348"/>
    <lineage>
        <taxon>Bacteria</taxon>
        <taxon>Bacillati</taxon>
        <taxon>Chloroflexota</taxon>
        <taxon>Chloroflexia</taxon>
        <taxon>Candidatus Chloroheliales</taxon>
        <taxon>Candidatus Chloroheliaceae</taxon>
        <taxon>Candidatus Chlorohelix</taxon>
    </lineage>
</organism>
<reference evidence="1 3" key="1">
    <citation type="submission" date="2020-06" db="EMBL/GenBank/DDBJ databases">
        <title>Anoxygenic phototrophic Chloroflexota member uses a Type I reaction center.</title>
        <authorList>
            <person name="Tsuji J.M."/>
            <person name="Shaw N.A."/>
            <person name="Nagashima S."/>
            <person name="Venkiteswaran J."/>
            <person name="Schiff S.L."/>
            <person name="Hanada S."/>
            <person name="Tank M."/>
            <person name="Neufeld J.D."/>
        </authorList>
    </citation>
    <scope>NUCLEOTIDE SEQUENCE [LARGE SCALE GENOMIC DNA]</scope>
    <source>
        <strain evidence="1">L227-S17</strain>
    </source>
</reference>
<proteinExistence type="predicted"/>
<dbReference type="RefSeq" id="WP_341469340.1">
    <property type="nucleotide sequence ID" value="NZ_CP128399.1"/>
</dbReference>
<dbReference type="Proteomes" id="UP000521676">
    <property type="component" value="Unassembled WGS sequence"/>
</dbReference>
<accession>A0A8T7LU80</accession>
<gene>
    <name evidence="1" type="ORF">HXX08_06825</name>
    <name evidence="2" type="ORF">OZ401_000713</name>
</gene>